<feature type="compositionally biased region" description="Acidic residues" evidence="1">
    <location>
        <begin position="1"/>
        <end position="18"/>
    </location>
</feature>
<dbReference type="AlphaFoldDB" id="A0A7G2CGU6"/>
<gene>
    <name evidence="2" type="ORF">ADEAN_000489000</name>
</gene>
<reference evidence="2 3" key="1">
    <citation type="submission" date="2020-08" db="EMBL/GenBank/DDBJ databases">
        <authorList>
            <person name="Newling K."/>
            <person name="Davey J."/>
            <person name="Forrester S."/>
        </authorList>
    </citation>
    <scope>NUCLEOTIDE SEQUENCE [LARGE SCALE GENOMIC DNA]</scope>
    <source>
        <strain evidence="3">Crithidia deanei Carvalho (ATCC PRA-265)</strain>
    </source>
</reference>
<feature type="region of interest" description="Disordered" evidence="1">
    <location>
        <begin position="152"/>
        <end position="206"/>
    </location>
</feature>
<sequence>MDYDDIPDDWEVEAEEEEQRERQEEALKAAKNEKKLKARATGKVEETVEEEEAVASDIQAEMDVLRQVAQDIAGGSDALSGEKVELIAESPAATVEDSEKIGVMIAEHLLSFQGSCDLTTLLTAFAAEIGQEYDSVDEICKSISSITVAKNTKKSKKATKKHEAAEKPKPAEPVAHVDPVEKKSDLDFMDVEDRGGAEVEDNENPW</sequence>
<evidence type="ECO:0000313" key="2">
    <source>
        <dbReference type="EMBL" id="CAD2217412.1"/>
    </source>
</evidence>
<organism evidence="2 3">
    <name type="scientific">Angomonas deanei</name>
    <dbReference type="NCBI Taxonomy" id="59799"/>
    <lineage>
        <taxon>Eukaryota</taxon>
        <taxon>Discoba</taxon>
        <taxon>Euglenozoa</taxon>
        <taxon>Kinetoplastea</taxon>
        <taxon>Metakinetoplastina</taxon>
        <taxon>Trypanosomatida</taxon>
        <taxon>Trypanosomatidae</taxon>
        <taxon>Strigomonadinae</taxon>
        <taxon>Angomonas</taxon>
    </lineage>
</organism>
<evidence type="ECO:0000313" key="3">
    <source>
        <dbReference type="Proteomes" id="UP000515908"/>
    </source>
</evidence>
<feature type="compositionally biased region" description="Basic and acidic residues" evidence="1">
    <location>
        <begin position="178"/>
        <end position="197"/>
    </location>
</feature>
<accession>A0A7G2CGU6</accession>
<protein>
    <submittedName>
        <fullName evidence="2">Uncharacterized protein</fullName>
    </submittedName>
</protein>
<feature type="compositionally biased region" description="Basic and acidic residues" evidence="1">
    <location>
        <begin position="19"/>
        <end position="32"/>
    </location>
</feature>
<name>A0A7G2CGU6_9TRYP</name>
<dbReference type="VEuPathDB" id="TriTrypDB:ADEAN_000489000"/>
<dbReference type="EMBL" id="LR877152">
    <property type="protein sequence ID" value="CAD2217412.1"/>
    <property type="molecule type" value="Genomic_DNA"/>
</dbReference>
<feature type="compositionally biased region" description="Basic and acidic residues" evidence="1">
    <location>
        <begin position="161"/>
        <end position="170"/>
    </location>
</feature>
<keyword evidence="3" id="KW-1185">Reference proteome</keyword>
<dbReference type="Proteomes" id="UP000515908">
    <property type="component" value="Chromosome 08"/>
</dbReference>
<feature type="region of interest" description="Disordered" evidence="1">
    <location>
        <begin position="1"/>
        <end position="32"/>
    </location>
</feature>
<proteinExistence type="predicted"/>
<evidence type="ECO:0000256" key="1">
    <source>
        <dbReference type="SAM" id="MobiDB-lite"/>
    </source>
</evidence>